<dbReference type="GO" id="GO:0004190">
    <property type="term" value="F:aspartic-type endopeptidase activity"/>
    <property type="evidence" value="ECO:0007669"/>
    <property type="project" value="InterPro"/>
</dbReference>
<feature type="disulfide bond" evidence="3">
    <location>
        <begin position="23"/>
        <end position="28"/>
    </location>
</feature>
<reference evidence="5 6" key="1">
    <citation type="journal article" date="2019" name="Sci. Rep.">
        <title>Comparative genomics of chytrid fungi reveal insights into the obligate biotrophic and pathogenic lifestyle of Synchytrium endobioticum.</title>
        <authorList>
            <person name="van de Vossenberg B.T.L.H."/>
            <person name="Warris S."/>
            <person name="Nguyen H.D.T."/>
            <person name="van Gent-Pelzer M.P.E."/>
            <person name="Joly D.L."/>
            <person name="van de Geest H.C."/>
            <person name="Bonants P.J.M."/>
            <person name="Smith D.S."/>
            <person name="Levesque C.A."/>
            <person name="van der Lee T.A.J."/>
        </authorList>
    </citation>
    <scope>NUCLEOTIDE SEQUENCE [LARGE SCALE GENOMIC DNA]</scope>
    <source>
        <strain evidence="5 6">CBS 809.83</strain>
    </source>
</reference>
<evidence type="ECO:0000259" key="4">
    <source>
        <dbReference type="PROSITE" id="PS51767"/>
    </source>
</evidence>
<dbReference type="Proteomes" id="UP000318582">
    <property type="component" value="Unassembled WGS sequence"/>
</dbReference>
<dbReference type="GO" id="GO:0006508">
    <property type="term" value="P:proteolysis"/>
    <property type="evidence" value="ECO:0007669"/>
    <property type="project" value="InterPro"/>
</dbReference>
<comment type="similarity">
    <text evidence="1">Belongs to the peptidase A1 family.</text>
</comment>
<keyword evidence="6" id="KW-1185">Reference proteome</keyword>
<dbReference type="InterPro" id="IPR034164">
    <property type="entry name" value="Pepsin-like_dom"/>
</dbReference>
<dbReference type="PANTHER" id="PTHR47966">
    <property type="entry name" value="BETA-SITE APP-CLEAVING ENZYME, ISOFORM A-RELATED"/>
    <property type="match status" value="1"/>
</dbReference>
<dbReference type="InterPro" id="IPR001461">
    <property type="entry name" value="Aspartic_peptidase_A1"/>
</dbReference>
<feature type="domain" description="Peptidase A1" evidence="4">
    <location>
        <begin position="1"/>
        <end position="337"/>
    </location>
</feature>
<proteinExistence type="inferred from homology"/>
<gene>
    <name evidence="5" type="ORF">PhCBS80983_g05099</name>
</gene>
<organism evidence="5 6">
    <name type="scientific">Powellomyces hirtus</name>
    <dbReference type="NCBI Taxonomy" id="109895"/>
    <lineage>
        <taxon>Eukaryota</taxon>
        <taxon>Fungi</taxon>
        <taxon>Fungi incertae sedis</taxon>
        <taxon>Chytridiomycota</taxon>
        <taxon>Chytridiomycota incertae sedis</taxon>
        <taxon>Chytridiomycetes</taxon>
        <taxon>Spizellomycetales</taxon>
        <taxon>Powellomycetaceae</taxon>
        <taxon>Powellomyces</taxon>
    </lineage>
</organism>
<dbReference type="PROSITE" id="PS51767">
    <property type="entry name" value="PEPTIDASE_A1"/>
    <property type="match status" value="1"/>
</dbReference>
<dbReference type="Gene3D" id="2.40.70.10">
    <property type="entry name" value="Acid Proteases"/>
    <property type="match status" value="2"/>
</dbReference>
<evidence type="ECO:0000256" key="2">
    <source>
        <dbReference type="PIRSR" id="PIRSR601461-1"/>
    </source>
</evidence>
<evidence type="ECO:0000313" key="6">
    <source>
        <dbReference type="Proteomes" id="UP000318582"/>
    </source>
</evidence>
<dbReference type="EMBL" id="QEAQ01000098">
    <property type="protein sequence ID" value="TPX55723.1"/>
    <property type="molecule type" value="Genomic_DNA"/>
</dbReference>
<dbReference type="InterPro" id="IPR021109">
    <property type="entry name" value="Peptidase_aspartic_dom_sf"/>
</dbReference>
<feature type="active site" evidence="2">
    <location>
        <position position="207"/>
    </location>
</feature>
<accession>A0A507DVH9</accession>
<dbReference type="InterPro" id="IPR033121">
    <property type="entry name" value="PEPTIDASE_A1"/>
</dbReference>
<keyword evidence="3" id="KW-1015">Disulfide bond</keyword>
<dbReference type="PRINTS" id="PR00792">
    <property type="entry name" value="PEPSIN"/>
</dbReference>
<name>A0A507DVH9_9FUNG</name>
<feature type="active site" evidence="2">
    <location>
        <position position="10"/>
    </location>
</feature>
<evidence type="ECO:0000313" key="5">
    <source>
        <dbReference type="EMBL" id="TPX55723.1"/>
    </source>
</evidence>
<dbReference type="Pfam" id="PF00026">
    <property type="entry name" value="Asp"/>
    <property type="match status" value="1"/>
</dbReference>
<sequence>MGHVGDFQFDTGSYQLWVRSTKCTAALCTGLKSYDGSKSSTYVSTTTPAPKVTYADGTKVSGVYAFDTVGIAGLKVARLPFMEVTETNDPHGTVFDGIMGMCWPPVNAPKTYFLSLVDNGGFNSPAMGYYLNKGATAGAVTMGGVDTARFTGQLTWVPSFGYAADGSGAGPFIFFQGLTIGAAYTNDTGTTNIPWTQPQDNFLAVFDTGTSYGIVPTRVAAALHANIPGITSRKTASGTMWSVACSEANFGTFGDMSLKFVGMGGEIVTLTVEPAVYFVVYSKKGGGYTCESTIVGNDDIQTPVVQNGPVIGAILGNAFLQKFYTVFDWSTNRTGFATAVREQNVTPNLVALNTSTTGTGSNASTNVFRNYWPATPTSDGESTILSNIGGYALKGAPSIANLASTLTSIWMLFA</sequence>
<dbReference type="STRING" id="109895.A0A507DVH9"/>
<evidence type="ECO:0000256" key="3">
    <source>
        <dbReference type="PIRSR" id="PIRSR601461-2"/>
    </source>
</evidence>
<evidence type="ECO:0000256" key="1">
    <source>
        <dbReference type="ARBA" id="ARBA00007447"/>
    </source>
</evidence>
<dbReference type="AlphaFoldDB" id="A0A507DVH9"/>
<dbReference type="CDD" id="cd05471">
    <property type="entry name" value="pepsin_like"/>
    <property type="match status" value="1"/>
</dbReference>
<comment type="caution">
    <text evidence="5">The sequence shown here is derived from an EMBL/GenBank/DDBJ whole genome shotgun (WGS) entry which is preliminary data.</text>
</comment>
<protein>
    <recommendedName>
        <fullName evidence="4">Peptidase A1 domain-containing protein</fullName>
    </recommendedName>
</protein>
<dbReference type="SUPFAM" id="SSF50630">
    <property type="entry name" value="Acid proteases"/>
    <property type="match status" value="1"/>
</dbReference>
<dbReference type="PANTHER" id="PTHR47966:SF51">
    <property type="entry name" value="BETA-SITE APP-CLEAVING ENZYME, ISOFORM A-RELATED"/>
    <property type="match status" value="1"/>
</dbReference>